<proteinExistence type="inferred from homology"/>
<dbReference type="RefSeq" id="XP_006820733.1">
    <property type="nucleotide sequence ID" value="XM_006820670.1"/>
</dbReference>
<dbReference type="InterPro" id="IPR033132">
    <property type="entry name" value="GH_1_N_CS"/>
</dbReference>
<dbReference type="PROSITE" id="PS00572">
    <property type="entry name" value="GLYCOSYL_HYDROL_F1_1"/>
    <property type="match status" value="1"/>
</dbReference>
<evidence type="ECO:0000256" key="5">
    <source>
        <dbReference type="PROSITE-ProRule" id="PRU10055"/>
    </source>
</evidence>
<evidence type="ECO:0000256" key="8">
    <source>
        <dbReference type="SAM" id="Phobius"/>
    </source>
</evidence>
<evidence type="ECO:0000256" key="4">
    <source>
        <dbReference type="ARBA" id="ARBA00023295"/>
    </source>
</evidence>
<dbReference type="PANTHER" id="PTHR10353:SF36">
    <property type="entry name" value="LP05116P"/>
    <property type="match status" value="1"/>
</dbReference>
<dbReference type="Gene3D" id="3.20.20.80">
    <property type="entry name" value="Glycosidases"/>
    <property type="match status" value="1"/>
</dbReference>
<keyword evidence="3 7" id="KW-0378">Hydrolase</keyword>
<evidence type="ECO:0000313" key="10">
    <source>
        <dbReference type="RefSeq" id="XP_006820733.1"/>
    </source>
</evidence>
<protein>
    <recommendedName>
        <fullName evidence="2">beta-glucosidase</fullName>
        <ecNumber evidence="2">3.2.1.21</ecNumber>
    </recommendedName>
</protein>
<evidence type="ECO:0000256" key="1">
    <source>
        <dbReference type="ARBA" id="ARBA00010838"/>
    </source>
</evidence>
<feature type="transmembrane region" description="Helical" evidence="8">
    <location>
        <begin position="21"/>
        <end position="44"/>
    </location>
</feature>
<accession>A0ABM0ML42</accession>
<keyword evidence="9" id="KW-1185">Reference proteome</keyword>
<dbReference type="InterPro" id="IPR018120">
    <property type="entry name" value="Glyco_hydro_1_AS"/>
</dbReference>
<dbReference type="Proteomes" id="UP000694865">
    <property type="component" value="Unplaced"/>
</dbReference>
<dbReference type="InterPro" id="IPR001360">
    <property type="entry name" value="Glyco_hydro_1"/>
</dbReference>
<dbReference type="PRINTS" id="PR00131">
    <property type="entry name" value="GLHYDRLASE1"/>
</dbReference>
<evidence type="ECO:0000256" key="7">
    <source>
        <dbReference type="RuleBase" id="RU004468"/>
    </source>
</evidence>
<keyword evidence="8" id="KW-0812">Transmembrane</keyword>
<comment type="similarity">
    <text evidence="1 6">Belongs to the glycosyl hydrolase 1 family.</text>
</comment>
<dbReference type="Pfam" id="PF00232">
    <property type="entry name" value="Glyco_hydro_1"/>
    <property type="match status" value="1"/>
</dbReference>
<sequence>MALRRVLCFCIKRLHWTTTRAIWRSSFCSKIAFCFLLGLVVLSYRELIRAEQRYEKFVYREFQDPERDSFLYGTFPSNFSWGVATAAYQIEGAWNEDGKGPSIWDTFTHTPGRTYNNQTGDVTCDSYHRYEDDIAIMKEMGMKHYRFSIAWSRVFPDGTRNRINMAGVDYYHKLIDGLLAAGIQPMVTLYHWDLPQALQDMGGWDNDIMAVHFDNYADFCFNEYGSKVKLWITFNEPYVFTKVGLETGVHAPGLKHQGTTVYRAAHNVLKAHAKAWHTYNDRYRSTQKGKCGITLNCSWGQAATDSEEDKAAADRYMQFGFGWFAHPIFVNGDYPEVIKDKVMKKSLAQGLTTSRLPEFTEEEKQLLKGTSDFLGANYYTAVYVSAKERQAMPPGFFKDQDFMTTDDENWPTSGAGWMRPVPWGFRKFLNWINENFNKPVIYITENGVAEHSEDEPMFEDTWRIQYLTSHVNEMLKAYTLDGIDIRGYTYWSLMDNLEWAEGYASRFGLYYVDFKNPKRPRLPKESASVYAKVIRNNGFPEPASGMLW</sequence>
<name>A0ABM0ML42_SACKO</name>
<evidence type="ECO:0000256" key="6">
    <source>
        <dbReference type="RuleBase" id="RU003690"/>
    </source>
</evidence>
<keyword evidence="8" id="KW-0472">Membrane</keyword>
<evidence type="ECO:0000256" key="3">
    <source>
        <dbReference type="ARBA" id="ARBA00022801"/>
    </source>
</evidence>
<reference evidence="10" key="1">
    <citation type="submission" date="2025-08" db="UniProtKB">
        <authorList>
            <consortium name="RefSeq"/>
        </authorList>
    </citation>
    <scope>IDENTIFICATION</scope>
    <source>
        <tissue evidence="10">Testes</tissue>
    </source>
</reference>
<gene>
    <name evidence="10" type="primary">LOC102800751</name>
</gene>
<dbReference type="GeneID" id="102800751"/>
<dbReference type="PROSITE" id="PS00653">
    <property type="entry name" value="GLYCOSYL_HYDROL_F1_2"/>
    <property type="match status" value="1"/>
</dbReference>
<dbReference type="SUPFAM" id="SSF51445">
    <property type="entry name" value="(Trans)glycosidases"/>
    <property type="match status" value="1"/>
</dbReference>
<evidence type="ECO:0000313" key="9">
    <source>
        <dbReference type="Proteomes" id="UP000694865"/>
    </source>
</evidence>
<dbReference type="InterPro" id="IPR017853">
    <property type="entry name" value="GH"/>
</dbReference>
<keyword evidence="4 7" id="KW-0326">Glycosidase</keyword>
<dbReference type="EC" id="3.2.1.21" evidence="2"/>
<keyword evidence="8" id="KW-1133">Transmembrane helix</keyword>
<evidence type="ECO:0000256" key="2">
    <source>
        <dbReference type="ARBA" id="ARBA00012744"/>
    </source>
</evidence>
<dbReference type="PANTHER" id="PTHR10353">
    <property type="entry name" value="GLYCOSYL HYDROLASE"/>
    <property type="match status" value="1"/>
</dbReference>
<organism evidence="9 10">
    <name type="scientific">Saccoglossus kowalevskii</name>
    <name type="common">Acorn worm</name>
    <dbReference type="NCBI Taxonomy" id="10224"/>
    <lineage>
        <taxon>Eukaryota</taxon>
        <taxon>Metazoa</taxon>
        <taxon>Hemichordata</taxon>
        <taxon>Enteropneusta</taxon>
        <taxon>Harrimaniidae</taxon>
        <taxon>Saccoglossus</taxon>
    </lineage>
</organism>
<feature type="active site" description="Nucleophile" evidence="5">
    <location>
        <position position="445"/>
    </location>
</feature>